<sequence length="94" mass="10395">MATDFLNAVIILLALPTLTFLLKIGIKMLSADSASFKHNRGLCEKSPFKVIKGSVGINTRPDYRIKQGMAIDSNNRLVRQSSFSEEAINKIIVD</sequence>
<gene>
    <name evidence="2" type="ORF">SAMN02745165_01745</name>
</gene>
<keyword evidence="1" id="KW-0812">Transmembrane</keyword>
<keyword evidence="1" id="KW-1133">Transmembrane helix</keyword>
<organism evidence="2 3">
    <name type="scientific">Malonomonas rubra DSM 5091</name>
    <dbReference type="NCBI Taxonomy" id="1122189"/>
    <lineage>
        <taxon>Bacteria</taxon>
        <taxon>Pseudomonadati</taxon>
        <taxon>Thermodesulfobacteriota</taxon>
        <taxon>Desulfuromonadia</taxon>
        <taxon>Desulfuromonadales</taxon>
        <taxon>Geopsychrobacteraceae</taxon>
        <taxon>Malonomonas</taxon>
    </lineage>
</organism>
<accession>A0A1M6H9H6</accession>
<protein>
    <submittedName>
        <fullName evidence="2">Uncharacterized protein</fullName>
    </submittedName>
</protein>
<evidence type="ECO:0000313" key="2">
    <source>
        <dbReference type="EMBL" id="SHJ18867.1"/>
    </source>
</evidence>
<evidence type="ECO:0000313" key="3">
    <source>
        <dbReference type="Proteomes" id="UP000184171"/>
    </source>
</evidence>
<dbReference type="Proteomes" id="UP000184171">
    <property type="component" value="Unassembled WGS sequence"/>
</dbReference>
<dbReference type="AlphaFoldDB" id="A0A1M6H9H6"/>
<evidence type="ECO:0000256" key="1">
    <source>
        <dbReference type="SAM" id="Phobius"/>
    </source>
</evidence>
<dbReference type="EMBL" id="FQZT01000005">
    <property type="protein sequence ID" value="SHJ18867.1"/>
    <property type="molecule type" value="Genomic_DNA"/>
</dbReference>
<keyword evidence="1" id="KW-0472">Membrane</keyword>
<proteinExistence type="predicted"/>
<dbReference type="RefSeq" id="WP_072907921.1">
    <property type="nucleotide sequence ID" value="NZ_FQZT01000005.1"/>
</dbReference>
<keyword evidence="3" id="KW-1185">Reference proteome</keyword>
<feature type="transmembrane region" description="Helical" evidence="1">
    <location>
        <begin position="6"/>
        <end position="26"/>
    </location>
</feature>
<reference evidence="2 3" key="1">
    <citation type="submission" date="2016-11" db="EMBL/GenBank/DDBJ databases">
        <authorList>
            <person name="Jaros S."/>
            <person name="Januszkiewicz K."/>
            <person name="Wedrychowicz H."/>
        </authorList>
    </citation>
    <scope>NUCLEOTIDE SEQUENCE [LARGE SCALE GENOMIC DNA]</scope>
    <source>
        <strain evidence="2 3">DSM 5091</strain>
    </source>
</reference>
<name>A0A1M6H9H6_MALRU</name>